<dbReference type="PANTHER" id="PTHR34310:SF9">
    <property type="entry name" value="BLR5716 PROTEIN"/>
    <property type="match status" value="1"/>
</dbReference>
<proteinExistence type="predicted"/>
<dbReference type="PANTHER" id="PTHR34310">
    <property type="entry name" value="DUF427 DOMAIN PROTEIN (AFU_ORTHOLOGUE AFUA_3G02220)"/>
    <property type="match status" value="1"/>
</dbReference>
<dbReference type="InterPro" id="IPR007361">
    <property type="entry name" value="DUF427"/>
</dbReference>
<gene>
    <name evidence="2" type="ORF">CYLTODRAFT_342905</name>
</gene>
<organism evidence="2 3">
    <name type="scientific">Cylindrobasidium torrendii FP15055 ss-10</name>
    <dbReference type="NCBI Taxonomy" id="1314674"/>
    <lineage>
        <taxon>Eukaryota</taxon>
        <taxon>Fungi</taxon>
        <taxon>Dikarya</taxon>
        <taxon>Basidiomycota</taxon>
        <taxon>Agaricomycotina</taxon>
        <taxon>Agaricomycetes</taxon>
        <taxon>Agaricomycetidae</taxon>
        <taxon>Agaricales</taxon>
        <taxon>Marasmiineae</taxon>
        <taxon>Physalacriaceae</taxon>
        <taxon>Cylindrobasidium</taxon>
    </lineage>
</organism>
<accession>A0A0D7BRQ9</accession>
<dbReference type="OrthoDB" id="18996at2759"/>
<dbReference type="InterPro" id="IPR038694">
    <property type="entry name" value="DUF427_sf"/>
</dbReference>
<sequence>MFGPGIRIEKVFPRVRALFGGQFIVDSSQARFVWAPESLIPEYHFRIDELPSKYLSNEIKSAEYTTYTIQVREAKTKENALKVYHTGPLQGLFTIEFKAVDAWFEEDEQVFSHPKDPYHRVDVLHSSRDICIKVDGVEIARTSRPLLVLETNLIPRFYVPLADCHLDLLTPSDLKTGCPYKGEANYFHIQATTSAPLRENLAWFYRAPNLECASIRGYVCFYDEHLDVWLDGVKQPRPASFVSIPVNEGR</sequence>
<dbReference type="STRING" id="1314674.A0A0D7BRQ9"/>
<name>A0A0D7BRQ9_9AGAR</name>
<evidence type="ECO:0000313" key="2">
    <source>
        <dbReference type="EMBL" id="KIY73117.1"/>
    </source>
</evidence>
<dbReference type="Pfam" id="PF04248">
    <property type="entry name" value="NTP_transf_9"/>
    <property type="match status" value="1"/>
</dbReference>
<protein>
    <submittedName>
        <fullName evidence="2">DUF427-domain-containing protein</fullName>
    </submittedName>
</protein>
<dbReference type="EMBL" id="KN880438">
    <property type="protein sequence ID" value="KIY73117.1"/>
    <property type="molecule type" value="Genomic_DNA"/>
</dbReference>
<keyword evidence="3" id="KW-1185">Reference proteome</keyword>
<reference evidence="2 3" key="1">
    <citation type="journal article" date="2015" name="Fungal Genet. Biol.">
        <title>Evolution of novel wood decay mechanisms in Agaricales revealed by the genome sequences of Fistulina hepatica and Cylindrobasidium torrendii.</title>
        <authorList>
            <person name="Floudas D."/>
            <person name="Held B.W."/>
            <person name="Riley R."/>
            <person name="Nagy L.G."/>
            <person name="Koehler G."/>
            <person name="Ransdell A.S."/>
            <person name="Younus H."/>
            <person name="Chow J."/>
            <person name="Chiniquy J."/>
            <person name="Lipzen A."/>
            <person name="Tritt A."/>
            <person name="Sun H."/>
            <person name="Haridas S."/>
            <person name="LaButti K."/>
            <person name="Ohm R.A."/>
            <person name="Kues U."/>
            <person name="Blanchette R.A."/>
            <person name="Grigoriev I.V."/>
            <person name="Minto R.E."/>
            <person name="Hibbett D.S."/>
        </authorList>
    </citation>
    <scope>NUCLEOTIDE SEQUENCE [LARGE SCALE GENOMIC DNA]</scope>
    <source>
        <strain evidence="2 3">FP15055 ss-10</strain>
    </source>
</reference>
<feature type="domain" description="DUF427" evidence="1">
    <location>
        <begin position="132"/>
        <end position="224"/>
    </location>
</feature>
<evidence type="ECO:0000259" key="1">
    <source>
        <dbReference type="Pfam" id="PF04248"/>
    </source>
</evidence>
<dbReference type="AlphaFoldDB" id="A0A0D7BRQ9"/>
<dbReference type="Gene3D" id="2.170.150.40">
    <property type="entry name" value="Domain of unknown function (DUF427)"/>
    <property type="match status" value="1"/>
</dbReference>
<dbReference type="Proteomes" id="UP000054007">
    <property type="component" value="Unassembled WGS sequence"/>
</dbReference>
<evidence type="ECO:0000313" key="3">
    <source>
        <dbReference type="Proteomes" id="UP000054007"/>
    </source>
</evidence>